<feature type="transmembrane region" description="Helical" evidence="1">
    <location>
        <begin position="276"/>
        <end position="298"/>
    </location>
</feature>
<comment type="caution">
    <text evidence="2">The sequence shown here is derived from an EMBL/GenBank/DDBJ whole genome shotgun (WGS) entry which is preliminary data.</text>
</comment>
<dbReference type="OrthoDB" id="206228at2157"/>
<dbReference type="RefSeq" id="WP_130500883.1">
    <property type="nucleotide sequence ID" value="NZ_SHMP01000005.1"/>
</dbReference>
<evidence type="ECO:0000256" key="1">
    <source>
        <dbReference type="SAM" id="Phobius"/>
    </source>
</evidence>
<dbReference type="AlphaFoldDB" id="A0A482YBV9"/>
<dbReference type="Proteomes" id="UP000291097">
    <property type="component" value="Unassembled WGS sequence"/>
</dbReference>
<gene>
    <name evidence="2" type="ORF">BDK88_2801</name>
</gene>
<keyword evidence="1" id="KW-0472">Membrane</keyword>
<sequence>MSRSESQTARRPLAAFELTRAVTLQWLAVSAIGFFGFAYGFGHVLAWIRGTALEPIVIAPSSPPTVLGWLAVSIGLLVCVVVPHELLHGVFLARYGESPDYGIGVSHFVLPYAYAGTSGARYTRNQLLIALLAPFVVLTAVGIAVMVIVPTPVLIVPLAANAAGSIGDLWMAAVLYQYPADVRVGDPPGDVRGFGIYGARGQPLNRRPGMPLLARFLSGGVGTLAMIGLYALGAVLLSLAVGSGDVVLGDPDAGWLLFRHYRLPDGTALLEVGDRALLGVAALGGATWTAIVTVHRWLESE</sequence>
<feature type="transmembrane region" description="Helical" evidence="1">
    <location>
        <begin position="216"/>
        <end position="241"/>
    </location>
</feature>
<organism evidence="2 3">
    <name type="scientific">Natrinema hispanicum</name>
    <dbReference type="NCBI Taxonomy" id="392421"/>
    <lineage>
        <taxon>Archaea</taxon>
        <taxon>Methanobacteriati</taxon>
        <taxon>Methanobacteriota</taxon>
        <taxon>Stenosarchaea group</taxon>
        <taxon>Halobacteria</taxon>
        <taxon>Halobacteriales</taxon>
        <taxon>Natrialbaceae</taxon>
        <taxon>Natrinema</taxon>
    </lineage>
</organism>
<name>A0A482YBV9_9EURY</name>
<keyword evidence="1" id="KW-0812">Transmembrane</keyword>
<proteinExistence type="predicted"/>
<protein>
    <submittedName>
        <fullName evidence="2">Putative zincin peptidase</fullName>
    </submittedName>
</protein>
<keyword evidence="1" id="KW-1133">Transmembrane helix</keyword>
<dbReference type="InterPro" id="IPR021683">
    <property type="entry name" value="DUF3267"/>
</dbReference>
<feature type="transmembrane region" description="Helical" evidence="1">
    <location>
        <begin position="127"/>
        <end position="149"/>
    </location>
</feature>
<evidence type="ECO:0000313" key="3">
    <source>
        <dbReference type="Proteomes" id="UP000291097"/>
    </source>
</evidence>
<reference evidence="2 3" key="1">
    <citation type="submission" date="2019-02" db="EMBL/GenBank/DDBJ databases">
        <title>Genomic Encyclopedia of Archaeal and Bacterial Type Strains, Phase II (KMG-II): from individual species to whole genera.</title>
        <authorList>
            <person name="Goeker M."/>
        </authorList>
    </citation>
    <scope>NUCLEOTIDE SEQUENCE [LARGE SCALE GENOMIC DNA]</scope>
    <source>
        <strain evidence="2 3">DSM 18328</strain>
    </source>
</reference>
<dbReference type="EMBL" id="SHMP01000005">
    <property type="protein sequence ID" value="RZV08727.1"/>
    <property type="molecule type" value="Genomic_DNA"/>
</dbReference>
<feature type="transmembrane region" description="Helical" evidence="1">
    <location>
        <begin position="21"/>
        <end position="46"/>
    </location>
</feature>
<dbReference type="Pfam" id="PF11667">
    <property type="entry name" value="DUF3267"/>
    <property type="match status" value="1"/>
</dbReference>
<feature type="transmembrane region" description="Helical" evidence="1">
    <location>
        <begin position="155"/>
        <end position="176"/>
    </location>
</feature>
<feature type="transmembrane region" description="Helical" evidence="1">
    <location>
        <begin position="66"/>
        <end position="87"/>
    </location>
</feature>
<evidence type="ECO:0000313" key="2">
    <source>
        <dbReference type="EMBL" id="RZV08727.1"/>
    </source>
</evidence>
<accession>A0A482YBV9</accession>